<dbReference type="Pfam" id="PF00160">
    <property type="entry name" value="Pro_isomerase"/>
    <property type="match status" value="1"/>
</dbReference>
<evidence type="ECO:0000313" key="7">
    <source>
        <dbReference type="EMBL" id="KAK8941764.1"/>
    </source>
</evidence>
<protein>
    <submittedName>
        <fullName evidence="7">Mediator of RNA polymerase II transcription subunit 27</fullName>
    </submittedName>
</protein>
<evidence type="ECO:0000256" key="5">
    <source>
        <dbReference type="ARBA" id="ARBA00023242"/>
    </source>
</evidence>
<dbReference type="InterPro" id="IPR002130">
    <property type="entry name" value="Cyclophilin-type_PPIase_dom"/>
</dbReference>
<organism evidence="7 8">
    <name type="scientific">Platanthera guangdongensis</name>
    <dbReference type="NCBI Taxonomy" id="2320717"/>
    <lineage>
        <taxon>Eukaryota</taxon>
        <taxon>Viridiplantae</taxon>
        <taxon>Streptophyta</taxon>
        <taxon>Embryophyta</taxon>
        <taxon>Tracheophyta</taxon>
        <taxon>Spermatophyta</taxon>
        <taxon>Magnoliopsida</taxon>
        <taxon>Liliopsida</taxon>
        <taxon>Asparagales</taxon>
        <taxon>Orchidaceae</taxon>
        <taxon>Orchidoideae</taxon>
        <taxon>Orchideae</taxon>
        <taxon>Orchidinae</taxon>
        <taxon>Platanthera</taxon>
    </lineage>
</organism>
<feature type="domain" description="PPIase cyclophilin-type" evidence="6">
    <location>
        <begin position="77"/>
        <end position="120"/>
    </location>
</feature>
<evidence type="ECO:0000259" key="6">
    <source>
        <dbReference type="Pfam" id="PF00160"/>
    </source>
</evidence>
<proteinExistence type="inferred from homology"/>
<evidence type="ECO:0000313" key="8">
    <source>
        <dbReference type="Proteomes" id="UP001412067"/>
    </source>
</evidence>
<dbReference type="PANTHER" id="PTHR13130">
    <property type="entry name" value="34 KDA TRANSCRIPTIONAL CO-ACTIVATOR-RELATED"/>
    <property type="match status" value="1"/>
</dbReference>
<dbReference type="PANTHER" id="PTHR13130:SF4">
    <property type="entry name" value="MEDIATOR OF RNA POLYMERASE II TRANSCRIPTION SUBUNIT 27"/>
    <property type="match status" value="1"/>
</dbReference>
<dbReference type="SUPFAM" id="SSF50891">
    <property type="entry name" value="Cyclophilin-like"/>
    <property type="match status" value="1"/>
</dbReference>
<dbReference type="EMBL" id="JBBWWR010000019">
    <property type="protein sequence ID" value="KAK8941764.1"/>
    <property type="molecule type" value="Genomic_DNA"/>
</dbReference>
<gene>
    <name evidence="7" type="primary">MED27</name>
    <name evidence="7" type="ORF">KSP40_PGU015926</name>
</gene>
<evidence type="ECO:0000256" key="3">
    <source>
        <dbReference type="ARBA" id="ARBA00023015"/>
    </source>
</evidence>
<dbReference type="Proteomes" id="UP001412067">
    <property type="component" value="Unassembled WGS sequence"/>
</dbReference>
<evidence type="ECO:0000256" key="1">
    <source>
        <dbReference type="ARBA" id="ARBA00004123"/>
    </source>
</evidence>
<evidence type="ECO:0000256" key="4">
    <source>
        <dbReference type="ARBA" id="ARBA00023163"/>
    </source>
</evidence>
<dbReference type="Gene3D" id="2.40.100.10">
    <property type="entry name" value="Cyclophilin-like"/>
    <property type="match status" value="1"/>
</dbReference>
<reference evidence="7 8" key="1">
    <citation type="journal article" date="2022" name="Nat. Plants">
        <title>Genomes of leafy and leafless Platanthera orchids illuminate the evolution of mycoheterotrophy.</title>
        <authorList>
            <person name="Li M.H."/>
            <person name="Liu K.W."/>
            <person name="Li Z."/>
            <person name="Lu H.C."/>
            <person name="Ye Q.L."/>
            <person name="Zhang D."/>
            <person name="Wang J.Y."/>
            <person name="Li Y.F."/>
            <person name="Zhong Z.M."/>
            <person name="Liu X."/>
            <person name="Yu X."/>
            <person name="Liu D.K."/>
            <person name="Tu X.D."/>
            <person name="Liu B."/>
            <person name="Hao Y."/>
            <person name="Liao X.Y."/>
            <person name="Jiang Y.T."/>
            <person name="Sun W.H."/>
            <person name="Chen J."/>
            <person name="Chen Y.Q."/>
            <person name="Ai Y."/>
            <person name="Zhai J.W."/>
            <person name="Wu S.S."/>
            <person name="Zhou Z."/>
            <person name="Hsiao Y.Y."/>
            <person name="Wu W.L."/>
            <person name="Chen Y.Y."/>
            <person name="Lin Y.F."/>
            <person name="Hsu J.L."/>
            <person name="Li C.Y."/>
            <person name="Wang Z.W."/>
            <person name="Zhao X."/>
            <person name="Zhong W.Y."/>
            <person name="Ma X.K."/>
            <person name="Ma L."/>
            <person name="Huang J."/>
            <person name="Chen G.Z."/>
            <person name="Huang M.Z."/>
            <person name="Huang L."/>
            <person name="Peng D.H."/>
            <person name="Luo Y.B."/>
            <person name="Zou S.Q."/>
            <person name="Chen S.P."/>
            <person name="Lan S."/>
            <person name="Tsai W.C."/>
            <person name="Van de Peer Y."/>
            <person name="Liu Z.J."/>
        </authorList>
    </citation>
    <scope>NUCLEOTIDE SEQUENCE [LARGE SCALE GENOMIC DNA]</scope>
    <source>
        <strain evidence="7">Lor288</strain>
    </source>
</reference>
<comment type="similarity">
    <text evidence="2">Belongs to the Mediator complex subunit 27 family.</text>
</comment>
<keyword evidence="8" id="KW-1185">Reference proteome</keyword>
<name>A0ABR2LHW4_9ASPA</name>
<dbReference type="InterPro" id="IPR029000">
    <property type="entry name" value="Cyclophilin-like_dom_sf"/>
</dbReference>
<keyword evidence="3" id="KW-0805">Transcription regulation</keyword>
<dbReference type="InterPro" id="IPR021627">
    <property type="entry name" value="Mediator_Med27"/>
</dbReference>
<accession>A0ABR2LHW4</accession>
<keyword evidence="4" id="KW-0804">Transcription</keyword>
<evidence type="ECO:0000256" key="2">
    <source>
        <dbReference type="ARBA" id="ARBA00008048"/>
    </source>
</evidence>
<keyword evidence="5" id="KW-0539">Nucleus</keyword>
<comment type="caution">
    <text evidence="7">The sequence shown here is derived from an EMBL/GenBank/DDBJ whole genome shotgun (WGS) entry which is preliminary data.</text>
</comment>
<comment type="subcellular location">
    <subcellularLocation>
        <location evidence="1">Nucleus</location>
    </subcellularLocation>
</comment>
<sequence length="127" mass="13748">MPSVERTSPESPGPFPACRKHLEGSRVLNGSVKLRGNSWGLHMPLVCPDGAVVAYAWKLQLAGQAGASAVDRTRYLTPWLDNRHVVSGHVIEGIKVLKKLESQETSRADVPKLPCRIVNSGKLPADS</sequence>